<dbReference type="GO" id="GO:0010181">
    <property type="term" value="F:FMN binding"/>
    <property type="evidence" value="ECO:0007669"/>
    <property type="project" value="InterPro"/>
</dbReference>
<dbReference type="GO" id="GO:0006208">
    <property type="term" value="P:pyrimidine nucleobase catabolic process"/>
    <property type="evidence" value="ECO:0007669"/>
    <property type="project" value="TreeGrafter"/>
</dbReference>
<dbReference type="InterPro" id="IPR002563">
    <property type="entry name" value="Flavin_Rdtase-like_dom"/>
</dbReference>
<evidence type="ECO:0000313" key="3">
    <source>
        <dbReference type="EMBL" id="SNS42040.1"/>
    </source>
</evidence>
<dbReference type="PANTHER" id="PTHR30466">
    <property type="entry name" value="FLAVIN REDUCTASE"/>
    <property type="match status" value="1"/>
</dbReference>
<reference evidence="3 4" key="1">
    <citation type="submission" date="2017-06" db="EMBL/GenBank/DDBJ databases">
        <authorList>
            <person name="Kim H.J."/>
            <person name="Triplett B.A."/>
        </authorList>
    </citation>
    <scope>NUCLEOTIDE SEQUENCE [LARGE SCALE GENOMIC DNA]</scope>
    <source>
        <strain evidence="3 4">CGMCC 4.2132</strain>
    </source>
</reference>
<dbReference type="GO" id="GO:0042602">
    <property type="term" value="F:riboflavin reductase (NADPH) activity"/>
    <property type="evidence" value="ECO:0007669"/>
    <property type="project" value="TreeGrafter"/>
</dbReference>
<dbReference type="SUPFAM" id="SSF50475">
    <property type="entry name" value="FMN-binding split barrel"/>
    <property type="match status" value="1"/>
</dbReference>
<keyword evidence="4" id="KW-1185">Reference proteome</keyword>
<dbReference type="EMBL" id="FZOD01000009">
    <property type="protein sequence ID" value="SNS42040.1"/>
    <property type="molecule type" value="Genomic_DNA"/>
</dbReference>
<dbReference type="InterPro" id="IPR050268">
    <property type="entry name" value="NADH-dep_flavin_reductase"/>
</dbReference>
<dbReference type="InterPro" id="IPR012349">
    <property type="entry name" value="Split_barrel_FMN-bd"/>
</dbReference>
<dbReference type="Pfam" id="PF01613">
    <property type="entry name" value="Flavin_Reduct"/>
    <property type="match status" value="1"/>
</dbReference>
<proteinExistence type="predicted"/>
<dbReference type="Proteomes" id="UP000198282">
    <property type="component" value="Unassembled WGS sequence"/>
</dbReference>
<evidence type="ECO:0000259" key="2">
    <source>
        <dbReference type="SMART" id="SM00903"/>
    </source>
</evidence>
<accession>A0A239EBA8</accession>
<dbReference type="OrthoDB" id="9792858at2"/>
<dbReference type="RefSeq" id="WP_089207296.1">
    <property type="nucleotide sequence ID" value="NZ_FZOD01000009.1"/>
</dbReference>
<dbReference type="PANTHER" id="PTHR30466:SF1">
    <property type="entry name" value="FMN REDUCTASE (NADH) RUTF"/>
    <property type="match status" value="1"/>
</dbReference>
<protein>
    <submittedName>
        <fullName evidence="3">NADH-FMN oxidoreductase RutF, flavin reductase (DIM6/NTAB) family</fullName>
    </submittedName>
</protein>
<dbReference type="SMART" id="SM00903">
    <property type="entry name" value="Flavin_Reduct"/>
    <property type="match status" value="1"/>
</dbReference>
<sequence length="173" mass="18613">MSAEAIDGGEQPRDVFLAAFRRHAAGVAVVTAPGPVGFTATSLTSMSLDPPLLSFGISVGSSSWPAIRDANGFVVHILADGQRDVAELFARKGADRFGDRERWESLPTGEPLLYGTAAWMLCRIQERFIAGDHRLIVGRVVEGHADSAHPPLLYHDGDFGVLAPHPSNKTRRS</sequence>
<keyword evidence="1" id="KW-0560">Oxidoreductase</keyword>
<dbReference type="AlphaFoldDB" id="A0A239EBA8"/>
<gene>
    <name evidence="3" type="ORF">SAMN05216276_100964</name>
</gene>
<dbReference type="Gene3D" id="2.30.110.10">
    <property type="entry name" value="Electron Transport, Fmn-binding Protein, Chain A"/>
    <property type="match status" value="1"/>
</dbReference>
<feature type="domain" description="Flavin reductase like" evidence="2">
    <location>
        <begin position="20"/>
        <end position="161"/>
    </location>
</feature>
<evidence type="ECO:0000256" key="1">
    <source>
        <dbReference type="ARBA" id="ARBA00023002"/>
    </source>
</evidence>
<name>A0A239EBA8_9ACTN</name>
<evidence type="ECO:0000313" key="4">
    <source>
        <dbReference type="Proteomes" id="UP000198282"/>
    </source>
</evidence>
<organism evidence="3 4">
    <name type="scientific">Streptosporangium subroseum</name>
    <dbReference type="NCBI Taxonomy" id="106412"/>
    <lineage>
        <taxon>Bacteria</taxon>
        <taxon>Bacillati</taxon>
        <taxon>Actinomycetota</taxon>
        <taxon>Actinomycetes</taxon>
        <taxon>Streptosporangiales</taxon>
        <taxon>Streptosporangiaceae</taxon>
        <taxon>Streptosporangium</taxon>
    </lineage>
</organism>